<dbReference type="GO" id="GO:0042351">
    <property type="term" value="P:'de novo' GDP-L-fucose biosynthetic process"/>
    <property type="evidence" value="ECO:0007669"/>
    <property type="project" value="UniProtKB-UniPathway"/>
</dbReference>
<dbReference type="SUPFAM" id="SSF51735">
    <property type="entry name" value="NAD(P)-binding Rossmann-fold domains"/>
    <property type="match status" value="1"/>
</dbReference>
<evidence type="ECO:0000256" key="5">
    <source>
        <dbReference type="ARBA" id="ARBA00023239"/>
    </source>
</evidence>
<protein>
    <recommendedName>
        <fullName evidence="4">GDP-mannose 4,6-dehydratase</fullName>
        <ecNumber evidence="4">4.2.1.47</ecNumber>
    </recommendedName>
    <alternativeName>
        <fullName evidence="6">GDP-D-mannose dehydratase</fullName>
    </alternativeName>
</protein>
<accession>A0A183FTT5</accession>
<keyword evidence="5" id="KW-0456">Lyase</keyword>
<dbReference type="Gene3D" id="3.40.50.720">
    <property type="entry name" value="NAD(P)-binding Rossmann-like Domain"/>
    <property type="match status" value="1"/>
</dbReference>
<keyword evidence="10" id="KW-1185">Reference proteome</keyword>
<evidence type="ECO:0000256" key="1">
    <source>
        <dbReference type="ARBA" id="ARBA00001937"/>
    </source>
</evidence>
<dbReference type="InterPro" id="IPR006368">
    <property type="entry name" value="GDP_Man_deHydtase"/>
</dbReference>
<dbReference type="InterPro" id="IPR016040">
    <property type="entry name" value="NAD(P)-bd_dom"/>
</dbReference>
<evidence type="ECO:0000256" key="3">
    <source>
        <dbReference type="ARBA" id="ARBA00009263"/>
    </source>
</evidence>
<dbReference type="InterPro" id="IPR036291">
    <property type="entry name" value="NAD(P)-bd_dom_sf"/>
</dbReference>
<reference evidence="9 10" key="1">
    <citation type="submission" date="2018-11" db="EMBL/GenBank/DDBJ databases">
        <authorList>
            <consortium name="Pathogen Informatics"/>
        </authorList>
    </citation>
    <scope>NUCLEOTIDE SEQUENCE [LARGE SCALE GENOMIC DNA]</scope>
</reference>
<reference evidence="11" key="2">
    <citation type="submission" date="2019-09" db="UniProtKB">
        <authorList>
            <consortium name="WormBaseParasite"/>
        </authorList>
    </citation>
    <scope>IDENTIFICATION</scope>
</reference>
<evidence type="ECO:0000256" key="2">
    <source>
        <dbReference type="ARBA" id="ARBA00004912"/>
    </source>
</evidence>
<dbReference type="Pfam" id="PF16363">
    <property type="entry name" value="GDP_Man_Dehyd"/>
    <property type="match status" value="1"/>
</dbReference>
<dbReference type="PANTHER" id="PTHR43715:SF1">
    <property type="entry name" value="GDP-MANNOSE 4,6 DEHYDRATASE"/>
    <property type="match status" value="1"/>
</dbReference>
<dbReference type="UniPathway" id="UPA00128">
    <property type="reaction ID" value="UER00190"/>
</dbReference>
<evidence type="ECO:0000313" key="10">
    <source>
        <dbReference type="Proteomes" id="UP000050761"/>
    </source>
</evidence>
<feature type="region of interest" description="Disordered" evidence="7">
    <location>
        <begin position="15"/>
        <end position="36"/>
    </location>
</feature>
<dbReference type="Proteomes" id="UP000050761">
    <property type="component" value="Unassembled WGS sequence"/>
</dbReference>
<dbReference type="PANTHER" id="PTHR43715">
    <property type="entry name" value="GDP-MANNOSE 4,6-DEHYDRATASE"/>
    <property type="match status" value="1"/>
</dbReference>
<evidence type="ECO:0000313" key="11">
    <source>
        <dbReference type="WBParaSite" id="HPBE_0001152401-mRNA-1"/>
    </source>
</evidence>
<dbReference type="WBParaSite" id="HPBE_0001152401-mRNA-1">
    <property type="protein sequence ID" value="HPBE_0001152401-mRNA-1"/>
    <property type="gene ID" value="HPBE_0001152401"/>
</dbReference>
<evidence type="ECO:0000256" key="6">
    <source>
        <dbReference type="ARBA" id="ARBA00031085"/>
    </source>
</evidence>
<evidence type="ECO:0000256" key="4">
    <source>
        <dbReference type="ARBA" id="ARBA00011989"/>
    </source>
</evidence>
<dbReference type="EMBL" id="UZAH01027136">
    <property type="protein sequence ID" value="VDO88903.1"/>
    <property type="molecule type" value="Genomic_DNA"/>
</dbReference>
<dbReference type="GO" id="GO:0008446">
    <property type="term" value="F:GDP-mannose 4,6-dehydratase activity"/>
    <property type="evidence" value="ECO:0007669"/>
    <property type="project" value="UniProtKB-EC"/>
</dbReference>
<comment type="cofactor">
    <cofactor evidence="1">
        <name>NADP(+)</name>
        <dbReference type="ChEBI" id="CHEBI:58349"/>
    </cofactor>
</comment>
<name>A0A183FTT5_HELPZ</name>
<evidence type="ECO:0000256" key="7">
    <source>
        <dbReference type="SAM" id="MobiDB-lite"/>
    </source>
</evidence>
<comment type="similarity">
    <text evidence="3">Belongs to the NAD(P)-dependent epimerase/dehydratase family. GDP-mannose 4,6-dehydratase subfamily.</text>
</comment>
<dbReference type="AlphaFoldDB" id="A0A183FTT5"/>
<evidence type="ECO:0000313" key="9">
    <source>
        <dbReference type="EMBL" id="VDO88903.1"/>
    </source>
</evidence>
<proteinExistence type="inferred from homology"/>
<accession>A0A3P8AD16</accession>
<comment type="pathway">
    <text evidence="2">Nucleotide-sugar biosynthesis; GDP-L-fucose biosynthesis via de novo pathway; GDP-L-fucose from GDP-alpha-D-mannose: step 1/2.</text>
</comment>
<evidence type="ECO:0000259" key="8">
    <source>
        <dbReference type="Pfam" id="PF16363"/>
    </source>
</evidence>
<sequence>MSLLNSFIEALHLSSPAAADPPPPRTLMPGVSDSGDNTERLEACLGDSSTASRMASDAEIAAFRARKVALITGISGQDGSYLAELLLSKGYAVHGVIRRSSSFNTARIEHLYSNPVTHRGEFSVNKPHHIAAACRLRPSTTFCGIELINP</sequence>
<dbReference type="EC" id="4.2.1.47" evidence="4"/>
<gene>
    <name evidence="9" type="ORF">HPBE_LOCUS11525</name>
</gene>
<dbReference type="OrthoDB" id="5869521at2759"/>
<feature type="domain" description="NAD(P)-binding" evidence="8">
    <location>
        <begin position="70"/>
        <end position="120"/>
    </location>
</feature>
<organism evidence="10 11">
    <name type="scientific">Heligmosomoides polygyrus</name>
    <name type="common">Parasitic roundworm</name>
    <dbReference type="NCBI Taxonomy" id="6339"/>
    <lineage>
        <taxon>Eukaryota</taxon>
        <taxon>Metazoa</taxon>
        <taxon>Ecdysozoa</taxon>
        <taxon>Nematoda</taxon>
        <taxon>Chromadorea</taxon>
        <taxon>Rhabditida</taxon>
        <taxon>Rhabditina</taxon>
        <taxon>Rhabditomorpha</taxon>
        <taxon>Strongyloidea</taxon>
        <taxon>Heligmosomidae</taxon>
        <taxon>Heligmosomoides</taxon>
    </lineage>
</organism>